<name>A0A0G0NE50_9BACT</name>
<sequence>MEKNPVKQENAMSCGVACVAFVLNIRYQKALKLFENAQNAEDKGFYCREIVEALEKKNLDSEYKYIKNPAIKRLIYKDDSIVYLRRSKKYPMGHYLCRWNTKWMDSWINFPDEDRNAGFRKRLPGKPIYVIFTKT</sequence>
<dbReference type="GO" id="GO:0016020">
    <property type="term" value="C:membrane"/>
    <property type="evidence" value="ECO:0007669"/>
    <property type="project" value="InterPro"/>
</dbReference>
<dbReference type="GO" id="GO:0006508">
    <property type="term" value="P:proteolysis"/>
    <property type="evidence" value="ECO:0007669"/>
    <property type="project" value="InterPro"/>
</dbReference>
<reference evidence="2 3" key="1">
    <citation type="journal article" date="2015" name="Nature">
        <title>rRNA introns, odd ribosomes, and small enigmatic genomes across a large radiation of phyla.</title>
        <authorList>
            <person name="Brown C.T."/>
            <person name="Hug L.A."/>
            <person name="Thomas B.C."/>
            <person name="Sharon I."/>
            <person name="Castelle C.J."/>
            <person name="Singh A."/>
            <person name="Wilkins M.J."/>
            <person name="Williams K.H."/>
            <person name="Banfield J.F."/>
        </authorList>
    </citation>
    <scope>NUCLEOTIDE SEQUENCE [LARGE SCALE GENOMIC DNA]</scope>
</reference>
<dbReference type="InterPro" id="IPR005074">
    <property type="entry name" value="Peptidase_C39"/>
</dbReference>
<organism evidence="2 3">
    <name type="scientific">Candidatus Woesebacteria bacterium GW2011_GWB1_38_5b</name>
    <dbReference type="NCBI Taxonomy" id="1618569"/>
    <lineage>
        <taxon>Bacteria</taxon>
        <taxon>Candidatus Woeseibacteriota</taxon>
    </lineage>
</organism>
<comment type="caution">
    <text evidence="2">The sequence shown here is derived from an EMBL/GenBank/DDBJ whole genome shotgun (WGS) entry which is preliminary data.</text>
</comment>
<evidence type="ECO:0000259" key="1">
    <source>
        <dbReference type="Pfam" id="PF03412"/>
    </source>
</evidence>
<evidence type="ECO:0000313" key="2">
    <source>
        <dbReference type="EMBL" id="KKQ75386.1"/>
    </source>
</evidence>
<dbReference type="EMBL" id="LBUZ01000012">
    <property type="protein sequence ID" value="KKQ75386.1"/>
    <property type="molecule type" value="Genomic_DNA"/>
</dbReference>
<dbReference type="Proteomes" id="UP000034181">
    <property type="component" value="Unassembled WGS sequence"/>
</dbReference>
<dbReference type="GO" id="GO:0005524">
    <property type="term" value="F:ATP binding"/>
    <property type="evidence" value="ECO:0007669"/>
    <property type="project" value="InterPro"/>
</dbReference>
<evidence type="ECO:0000313" key="3">
    <source>
        <dbReference type="Proteomes" id="UP000034181"/>
    </source>
</evidence>
<accession>A0A0G0NE50</accession>
<dbReference type="Pfam" id="PF03412">
    <property type="entry name" value="Peptidase_C39"/>
    <property type="match status" value="1"/>
</dbReference>
<protein>
    <recommendedName>
        <fullName evidence="1">Peptidase C39 domain-containing protein</fullName>
    </recommendedName>
</protein>
<dbReference type="GO" id="GO:0008233">
    <property type="term" value="F:peptidase activity"/>
    <property type="evidence" value="ECO:0007669"/>
    <property type="project" value="InterPro"/>
</dbReference>
<feature type="domain" description="Peptidase C39" evidence="1">
    <location>
        <begin position="4"/>
        <end position="111"/>
    </location>
</feature>
<gene>
    <name evidence="2" type="ORF">US96_C0012G0015</name>
</gene>
<proteinExistence type="predicted"/>
<dbReference type="AlphaFoldDB" id="A0A0G0NE50"/>
<dbReference type="Gene3D" id="3.90.70.10">
    <property type="entry name" value="Cysteine proteinases"/>
    <property type="match status" value="1"/>
</dbReference>